<evidence type="ECO:0000256" key="11">
    <source>
        <dbReference type="ARBA" id="ARBA00022840"/>
    </source>
</evidence>
<dbReference type="GO" id="GO:0005524">
    <property type="term" value="F:ATP binding"/>
    <property type="evidence" value="ECO:0007669"/>
    <property type="project" value="UniProtKB-KW"/>
</dbReference>
<evidence type="ECO:0000256" key="7">
    <source>
        <dbReference type="ARBA" id="ARBA00022605"/>
    </source>
</evidence>
<dbReference type="SUPFAM" id="SSF54913">
    <property type="entry name" value="GlnB-like"/>
    <property type="match status" value="1"/>
</dbReference>
<evidence type="ECO:0000256" key="5">
    <source>
        <dbReference type="ARBA" id="ARBA00020998"/>
    </source>
</evidence>
<dbReference type="InterPro" id="IPR020621">
    <property type="entry name" value="ATP-PRT_HisG_long"/>
</dbReference>
<dbReference type="Pfam" id="PF08029">
    <property type="entry name" value="HisG_C"/>
    <property type="match status" value="1"/>
</dbReference>
<evidence type="ECO:0000256" key="4">
    <source>
        <dbReference type="ARBA" id="ARBA00011946"/>
    </source>
</evidence>
<dbReference type="EMBL" id="CAEZYC010000077">
    <property type="protein sequence ID" value="CAB4715580.1"/>
    <property type="molecule type" value="Genomic_DNA"/>
</dbReference>
<dbReference type="EMBL" id="CAFAAO010000001">
    <property type="protein sequence ID" value="CAB4793805.1"/>
    <property type="molecule type" value="Genomic_DNA"/>
</dbReference>
<evidence type="ECO:0000256" key="10">
    <source>
        <dbReference type="ARBA" id="ARBA00022741"/>
    </source>
</evidence>
<dbReference type="EC" id="2.4.2.17" evidence="4"/>
<protein>
    <recommendedName>
        <fullName evidence="5">ATP phosphoribosyltransferase</fullName>
        <ecNumber evidence="4">2.4.2.17</ecNumber>
    </recommendedName>
</protein>
<comment type="pathway">
    <text evidence="3">Amino-acid biosynthesis; L-histidine biosynthesis; L-histidine from 5-phospho-alpha-D-ribose 1-diphosphate: step 1/9.</text>
</comment>
<evidence type="ECO:0000313" key="16">
    <source>
        <dbReference type="EMBL" id="CAB4344430.1"/>
    </source>
</evidence>
<keyword evidence="9" id="KW-0808">Transferase</keyword>
<dbReference type="PROSITE" id="PS01316">
    <property type="entry name" value="ATP_P_PHORIBOSYLTR"/>
    <property type="match status" value="1"/>
</dbReference>
<evidence type="ECO:0000313" key="17">
    <source>
        <dbReference type="EMBL" id="CAB4715580.1"/>
    </source>
</evidence>
<dbReference type="GO" id="GO:0003879">
    <property type="term" value="F:ATP phosphoribosyltransferase activity"/>
    <property type="evidence" value="ECO:0007669"/>
    <property type="project" value="UniProtKB-EC"/>
</dbReference>
<comment type="catalytic activity">
    <reaction evidence="1">
        <text>1-(5-phospho-beta-D-ribosyl)-ATP + diphosphate = 5-phospho-alpha-D-ribose 1-diphosphate + ATP</text>
        <dbReference type="Rhea" id="RHEA:18473"/>
        <dbReference type="ChEBI" id="CHEBI:30616"/>
        <dbReference type="ChEBI" id="CHEBI:33019"/>
        <dbReference type="ChEBI" id="CHEBI:58017"/>
        <dbReference type="ChEBI" id="CHEBI:73183"/>
        <dbReference type="EC" id="2.4.2.17"/>
    </reaction>
</comment>
<dbReference type="NCBIfam" id="TIGR00070">
    <property type="entry name" value="hisG"/>
    <property type="match status" value="1"/>
</dbReference>
<comment type="subcellular location">
    <subcellularLocation>
        <location evidence="2">Cytoplasm</location>
    </subcellularLocation>
</comment>
<dbReference type="GO" id="GO:0000105">
    <property type="term" value="P:L-histidine biosynthetic process"/>
    <property type="evidence" value="ECO:0007669"/>
    <property type="project" value="UniProtKB-UniPathway"/>
</dbReference>
<accession>A0A6J7QS64</accession>
<keyword evidence="10" id="KW-0547">Nucleotide-binding</keyword>
<keyword evidence="8" id="KW-0328">Glycosyltransferase</keyword>
<dbReference type="Pfam" id="PF01634">
    <property type="entry name" value="HisG"/>
    <property type="match status" value="1"/>
</dbReference>
<dbReference type="Gene3D" id="3.40.190.10">
    <property type="entry name" value="Periplasmic binding protein-like II"/>
    <property type="match status" value="2"/>
</dbReference>
<dbReference type="InterPro" id="IPR015867">
    <property type="entry name" value="N-reg_PII/ATP_PRibTrfase_C"/>
</dbReference>
<dbReference type="EMBL" id="CAFBPK010000013">
    <property type="protein sequence ID" value="CAB5020568.1"/>
    <property type="molecule type" value="Genomic_DNA"/>
</dbReference>
<dbReference type="HAMAP" id="MF_00079">
    <property type="entry name" value="HisG_Long"/>
    <property type="match status" value="1"/>
</dbReference>
<organism evidence="19">
    <name type="scientific">freshwater metagenome</name>
    <dbReference type="NCBI Taxonomy" id="449393"/>
    <lineage>
        <taxon>unclassified sequences</taxon>
        <taxon>metagenomes</taxon>
        <taxon>ecological metagenomes</taxon>
    </lineage>
</organism>
<dbReference type="EMBL" id="CAFBQG010000131">
    <property type="protein sequence ID" value="CAB5051565.1"/>
    <property type="molecule type" value="Genomic_DNA"/>
</dbReference>
<keyword evidence="7" id="KW-0028">Amino-acid biosynthesis</keyword>
<dbReference type="EMBL" id="CAESAD010000013">
    <property type="protein sequence ID" value="CAB4344430.1"/>
    <property type="molecule type" value="Genomic_DNA"/>
</dbReference>
<evidence type="ECO:0000259" key="14">
    <source>
        <dbReference type="Pfam" id="PF08029"/>
    </source>
</evidence>
<dbReference type="PANTHER" id="PTHR21403:SF8">
    <property type="entry name" value="ATP PHOSPHORIBOSYLTRANSFERASE"/>
    <property type="match status" value="1"/>
</dbReference>
<dbReference type="UniPathway" id="UPA00031">
    <property type="reaction ID" value="UER00006"/>
</dbReference>
<evidence type="ECO:0000256" key="3">
    <source>
        <dbReference type="ARBA" id="ARBA00004667"/>
    </source>
</evidence>
<keyword evidence="11" id="KW-0067">ATP-binding</keyword>
<dbReference type="GO" id="GO:0005737">
    <property type="term" value="C:cytoplasm"/>
    <property type="evidence" value="ECO:0007669"/>
    <property type="project" value="UniProtKB-SubCell"/>
</dbReference>
<dbReference type="InterPro" id="IPR011322">
    <property type="entry name" value="N-reg_PII-like_a/b"/>
</dbReference>
<evidence type="ECO:0000313" key="18">
    <source>
        <dbReference type="EMBL" id="CAB4793805.1"/>
    </source>
</evidence>
<dbReference type="AlphaFoldDB" id="A0A6J7QS64"/>
<evidence type="ECO:0000259" key="13">
    <source>
        <dbReference type="Pfam" id="PF01634"/>
    </source>
</evidence>
<dbReference type="FunFam" id="3.30.70.120:FF:000003">
    <property type="entry name" value="ATP phosphoribosyltransferase"/>
    <property type="match status" value="1"/>
</dbReference>
<evidence type="ECO:0000256" key="6">
    <source>
        <dbReference type="ARBA" id="ARBA00022490"/>
    </source>
</evidence>
<sequence length="281" mass="29956">MLRVAVPNKGQLSDPAREMLREAGYAAAANTRELVIQDPENDVEFFFLRPRDIATYVGRGTLDVGITGEDLLSDSGSKATTILELGFAPSTFRLAAPQGSAKSAKDLAGKRIATSYPTILNNWLTAQGITADVIGLDGAVENAVRLGVADAVADVVATGTTLKQAGLEVIGEPIFKSQAVLISRSNIEDQNAVDVFVRRLQGVIVARAYVLVDYDIPNTLIDKACAITPGIESPTVSSLHDSAWSAVRAMVPRKQVHAVMDELYDLGARGVIVTDIHACRI</sequence>
<dbReference type="InterPro" id="IPR018198">
    <property type="entry name" value="ATP_PRibTrfase_CS"/>
</dbReference>
<keyword evidence="6" id="KW-0963">Cytoplasm</keyword>
<dbReference type="NCBIfam" id="TIGR03455">
    <property type="entry name" value="HisG_C-term"/>
    <property type="match status" value="1"/>
</dbReference>
<dbReference type="EMBL" id="CAESAI010000022">
    <property type="protein sequence ID" value="CAB4340769.1"/>
    <property type="molecule type" value="Genomic_DNA"/>
</dbReference>
<evidence type="ECO:0000313" key="15">
    <source>
        <dbReference type="EMBL" id="CAB4340769.1"/>
    </source>
</evidence>
<proteinExistence type="inferred from homology"/>
<keyword evidence="12" id="KW-0368">Histidine biosynthesis</keyword>
<name>A0A6J7QS64_9ZZZZ</name>
<evidence type="ECO:0000256" key="12">
    <source>
        <dbReference type="ARBA" id="ARBA00023102"/>
    </source>
</evidence>
<evidence type="ECO:0000313" key="19">
    <source>
        <dbReference type="EMBL" id="CAB5020568.1"/>
    </source>
</evidence>
<evidence type="ECO:0000256" key="9">
    <source>
        <dbReference type="ARBA" id="ARBA00022679"/>
    </source>
</evidence>
<evidence type="ECO:0000256" key="8">
    <source>
        <dbReference type="ARBA" id="ARBA00022676"/>
    </source>
</evidence>
<dbReference type="InterPro" id="IPR001348">
    <property type="entry name" value="ATP_PRibTrfase_HisG"/>
</dbReference>
<dbReference type="Gene3D" id="3.30.70.120">
    <property type="match status" value="1"/>
</dbReference>
<evidence type="ECO:0000256" key="2">
    <source>
        <dbReference type="ARBA" id="ARBA00004496"/>
    </source>
</evidence>
<feature type="domain" description="ATP phosphoribosyltransferase catalytic" evidence="13">
    <location>
        <begin position="49"/>
        <end position="202"/>
    </location>
</feature>
<evidence type="ECO:0000313" key="20">
    <source>
        <dbReference type="EMBL" id="CAB5051565.1"/>
    </source>
</evidence>
<feature type="domain" description="Histidine biosynthesis HisG C-terminal" evidence="14">
    <location>
        <begin position="206"/>
        <end position="277"/>
    </location>
</feature>
<evidence type="ECO:0000256" key="1">
    <source>
        <dbReference type="ARBA" id="ARBA00000915"/>
    </source>
</evidence>
<dbReference type="SUPFAM" id="SSF53850">
    <property type="entry name" value="Periplasmic binding protein-like II"/>
    <property type="match status" value="1"/>
</dbReference>
<reference evidence="19" key="1">
    <citation type="submission" date="2020-05" db="EMBL/GenBank/DDBJ databases">
        <authorList>
            <person name="Chiriac C."/>
            <person name="Salcher M."/>
            <person name="Ghai R."/>
            <person name="Kavagutti S V."/>
        </authorList>
    </citation>
    <scope>NUCLEOTIDE SEQUENCE</scope>
</reference>
<gene>
    <name evidence="17" type="ORF">UFOPK2648_01138</name>
    <name evidence="18" type="ORF">UFOPK3037_00130</name>
    <name evidence="15" type="ORF">UFOPK3406_00977</name>
    <name evidence="16" type="ORF">UFOPK3925_01376</name>
    <name evidence="19" type="ORF">UFOPK4097_00909</name>
    <name evidence="20" type="ORF">UFOPK4301_00996</name>
</gene>
<dbReference type="PANTHER" id="PTHR21403">
    <property type="entry name" value="ATP PHOSPHORIBOSYLTRANSFERASE ATP-PRTASE"/>
    <property type="match status" value="1"/>
</dbReference>
<dbReference type="InterPro" id="IPR013115">
    <property type="entry name" value="HisG_C"/>
</dbReference>
<dbReference type="GO" id="GO:0000287">
    <property type="term" value="F:magnesium ion binding"/>
    <property type="evidence" value="ECO:0007669"/>
    <property type="project" value="InterPro"/>
</dbReference>
<dbReference type="InterPro" id="IPR013820">
    <property type="entry name" value="ATP_PRibTrfase_cat"/>
</dbReference>